<dbReference type="InterPro" id="IPR029035">
    <property type="entry name" value="DHS-like_NAD/FAD-binding_dom"/>
</dbReference>
<evidence type="ECO:0000256" key="2">
    <source>
        <dbReference type="ARBA" id="ARBA00007812"/>
    </source>
</evidence>
<organism evidence="8 9">
    <name type="scientific">Magnetospirillum fulvum MGU-K5</name>
    <dbReference type="NCBI Taxonomy" id="1316936"/>
    <lineage>
        <taxon>Bacteria</taxon>
        <taxon>Pseudomonadati</taxon>
        <taxon>Pseudomonadota</taxon>
        <taxon>Alphaproteobacteria</taxon>
        <taxon>Rhodospirillales</taxon>
        <taxon>Rhodospirillaceae</taxon>
        <taxon>Magnetospirillum</taxon>
    </lineage>
</organism>
<name>S9S5X6_MAGFU</name>
<comment type="cofactor">
    <cofactor evidence="1">
        <name>thiamine diphosphate</name>
        <dbReference type="ChEBI" id="CHEBI:58937"/>
    </cofactor>
</comment>
<evidence type="ECO:0000259" key="5">
    <source>
        <dbReference type="Pfam" id="PF00205"/>
    </source>
</evidence>
<evidence type="ECO:0000313" key="9">
    <source>
        <dbReference type="Proteomes" id="UP000015350"/>
    </source>
</evidence>
<dbReference type="PANTHER" id="PTHR18968:SF13">
    <property type="entry name" value="ACETOLACTATE SYNTHASE CATALYTIC SUBUNIT, MITOCHONDRIAL"/>
    <property type="match status" value="1"/>
</dbReference>
<dbReference type="InterPro" id="IPR000399">
    <property type="entry name" value="TPP-bd_CS"/>
</dbReference>
<evidence type="ECO:0000313" key="8">
    <source>
        <dbReference type="EMBL" id="EPY01312.1"/>
    </source>
</evidence>
<feature type="domain" description="Thiamine pyrophosphate enzyme TPP-binding" evidence="6">
    <location>
        <begin position="378"/>
        <end position="523"/>
    </location>
</feature>
<dbReference type="eggNOG" id="COG0028">
    <property type="taxonomic scope" value="Bacteria"/>
</dbReference>
<reference evidence="8 9" key="1">
    <citation type="submission" date="2013-04" db="EMBL/GenBank/DDBJ databases">
        <authorList>
            <person name="Kuznetsov B."/>
            <person name="Ivanovsky R."/>
        </authorList>
    </citation>
    <scope>NUCLEOTIDE SEQUENCE [LARGE SCALE GENOMIC DNA]</scope>
    <source>
        <strain evidence="8 9">MGU-K5</strain>
    </source>
</reference>
<dbReference type="InterPro" id="IPR029061">
    <property type="entry name" value="THDP-binding"/>
</dbReference>
<dbReference type="CDD" id="cd00568">
    <property type="entry name" value="TPP_enzymes"/>
    <property type="match status" value="1"/>
</dbReference>
<dbReference type="SUPFAM" id="SSF52518">
    <property type="entry name" value="Thiamin diphosphate-binding fold (THDP-binding)"/>
    <property type="match status" value="2"/>
</dbReference>
<dbReference type="Gene3D" id="3.40.50.970">
    <property type="match status" value="2"/>
</dbReference>
<dbReference type="GO" id="GO:0003984">
    <property type="term" value="F:acetolactate synthase activity"/>
    <property type="evidence" value="ECO:0007669"/>
    <property type="project" value="UniProtKB-EC"/>
</dbReference>
<keyword evidence="8" id="KW-0808">Transferase</keyword>
<dbReference type="Pfam" id="PF00205">
    <property type="entry name" value="TPP_enzyme_M"/>
    <property type="match status" value="1"/>
</dbReference>
<dbReference type="SUPFAM" id="SSF52467">
    <property type="entry name" value="DHS-like NAD/FAD-binding domain"/>
    <property type="match status" value="1"/>
</dbReference>
<dbReference type="InterPro" id="IPR011766">
    <property type="entry name" value="TPP_enzyme_TPP-bd"/>
</dbReference>
<evidence type="ECO:0000256" key="1">
    <source>
        <dbReference type="ARBA" id="ARBA00001964"/>
    </source>
</evidence>
<dbReference type="AlphaFoldDB" id="S9S5X6"/>
<dbReference type="STRING" id="1316936.K678_11675"/>
<feature type="domain" description="Thiamine pyrophosphate enzyme N-terminal TPP-binding" evidence="7">
    <location>
        <begin position="1"/>
        <end position="106"/>
    </location>
</feature>
<dbReference type="GO" id="GO:0030976">
    <property type="term" value="F:thiamine pyrophosphate binding"/>
    <property type="evidence" value="ECO:0007669"/>
    <property type="project" value="InterPro"/>
</dbReference>
<feature type="domain" description="Thiamine pyrophosphate enzyme central" evidence="5">
    <location>
        <begin position="183"/>
        <end position="298"/>
    </location>
</feature>
<dbReference type="Proteomes" id="UP000015350">
    <property type="component" value="Unassembled WGS sequence"/>
</dbReference>
<dbReference type="PATRIC" id="fig|1316936.3.peg.2329"/>
<accession>S9S5X6</accession>
<comment type="caution">
    <text evidence="8">The sequence shown here is derived from an EMBL/GenBank/DDBJ whole genome shotgun (WGS) entry which is preliminary data.</text>
</comment>
<dbReference type="GO" id="GO:0009097">
    <property type="term" value="P:isoleucine biosynthetic process"/>
    <property type="evidence" value="ECO:0007669"/>
    <property type="project" value="TreeGrafter"/>
</dbReference>
<keyword evidence="3 4" id="KW-0786">Thiamine pyrophosphate</keyword>
<dbReference type="EC" id="2.2.1.6" evidence="8"/>
<dbReference type="PANTHER" id="PTHR18968">
    <property type="entry name" value="THIAMINE PYROPHOSPHATE ENZYMES"/>
    <property type="match status" value="1"/>
</dbReference>
<dbReference type="RefSeq" id="WP_021132646.1">
    <property type="nucleotide sequence ID" value="NZ_AQPH01000044.1"/>
</dbReference>
<dbReference type="InterPro" id="IPR045229">
    <property type="entry name" value="TPP_enz"/>
</dbReference>
<dbReference type="Gene3D" id="3.40.50.1220">
    <property type="entry name" value="TPP-binding domain"/>
    <property type="match status" value="1"/>
</dbReference>
<sequence length="575" mass="62197">MTGADYVAAFLRHRGVGRIHCTAGVFCALMIDSIARQPGLDYFTHFTERSAALAADAVWRSSRRIGVAMAGGGPGAANLIPGIACAFHDSVPALFIIGQGEIERTSFAAMVAPISKTAMTVARAADLPRILADAWTLAATGRPGPVVIDIPLAVQQEPFDHPVLPPDGAQPTQNPDLAEIAKTLTAFLAEGERPLLLLGGGVGRAGNTTALADWLRRDRVPFVATWNAMACFDHDLPSYLGAVGRHGNRGANFALWNCDRLLVLGSRLDDNLRGSDHHFFAPAARIHVVEIDVANLARLAAEGYQTTSLDLCLLPQLLEQMSPPPLTRGWHDYLEEIRARYLGRDISTFAAPRRVLSPYAVVQRLSKCLALDAVVIGDSGANLCWLFQMFHRRRHALVSAGGHAPIGYAIPAAIGAVLEQPRRQVVAVFGDGGLLASLQDLQTLAYHRLGIALVVFNNNGYGLLKDYQNQTCGGRHEATGRLYSLPDFERIAAAFDLEYRRIDHVEQIGADLFLTGGPILIEIIIAEETPVEPQIPPDGEIARQNPPLSDVERGFASRFVPLAPARMDEPNRSGR</sequence>
<evidence type="ECO:0000256" key="3">
    <source>
        <dbReference type="ARBA" id="ARBA00023052"/>
    </source>
</evidence>
<dbReference type="PROSITE" id="PS00187">
    <property type="entry name" value="TPP_ENZYMES"/>
    <property type="match status" value="1"/>
</dbReference>
<protein>
    <submittedName>
        <fullName evidence="8">Acetolactate synthase catalytic subunit</fullName>
        <ecNumber evidence="8">2.2.1.6</ecNumber>
    </submittedName>
</protein>
<comment type="similarity">
    <text evidence="2 4">Belongs to the TPP enzyme family.</text>
</comment>
<dbReference type="Pfam" id="PF02775">
    <property type="entry name" value="TPP_enzyme_C"/>
    <property type="match status" value="1"/>
</dbReference>
<dbReference type="Pfam" id="PF02776">
    <property type="entry name" value="TPP_enzyme_N"/>
    <property type="match status" value="1"/>
</dbReference>
<dbReference type="InterPro" id="IPR012001">
    <property type="entry name" value="Thiamin_PyroP_enz_TPP-bd_dom"/>
</dbReference>
<evidence type="ECO:0000259" key="7">
    <source>
        <dbReference type="Pfam" id="PF02776"/>
    </source>
</evidence>
<dbReference type="CDD" id="cd07035">
    <property type="entry name" value="TPP_PYR_POX_like"/>
    <property type="match status" value="1"/>
</dbReference>
<dbReference type="GO" id="GO:0050660">
    <property type="term" value="F:flavin adenine dinucleotide binding"/>
    <property type="evidence" value="ECO:0007669"/>
    <property type="project" value="TreeGrafter"/>
</dbReference>
<dbReference type="GO" id="GO:0009099">
    <property type="term" value="P:L-valine biosynthetic process"/>
    <property type="evidence" value="ECO:0007669"/>
    <property type="project" value="TreeGrafter"/>
</dbReference>
<dbReference type="EMBL" id="AQPH01000044">
    <property type="protein sequence ID" value="EPY01312.1"/>
    <property type="molecule type" value="Genomic_DNA"/>
</dbReference>
<evidence type="ECO:0000256" key="4">
    <source>
        <dbReference type="RuleBase" id="RU362132"/>
    </source>
</evidence>
<dbReference type="GO" id="GO:0005948">
    <property type="term" value="C:acetolactate synthase complex"/>
    <property type="evidence" value="ECO:0007669"/>
    <property type="project" value="TreeGrafter"/>
</dbReference>
<proteinExistence type="inferred from homology"/>
<dbReference type="InterPro" id="IPR012000">
    <property type="entry name" value="Thiamin_PyroP_enz_cen_dom"/>
</dbReference>
<gene>
    <name evidence="8" type="ORF">K678_11675</name>
</gene>
<dbReference type="GO" id="GO:0000287">
    <property type="term" value="F:magnesium ion binding"/>
    <property type="evidence" value="ECO:0007669"/>
    <property type="project" value="InterPro"/>
</dbReference>
<evidence type="ECO:0000259" key="6">
    <source>
        <dbReference type="Pfam" id="PF02775"/>
    </source>
</evidence>